<evidence type="ECO:0000256" key="5">
    <source>
        <dbReference type="ARBA" id="ARBA00024934"/>
    </source>
</evidence>
<name>A0A0V8JDY3_9BACL</name>
<comment type="function">
    <text evidence="5 6">Structural component of flagellum, the bacterial motility apparatus. Part of the rod structure of flagellar basal body.</text>
</comment>
<dbReference type="PIRSF" id="PIRSF002889">
    <property type="entry name" value="Rod_FlgB"/>
    <property type="match status" value="1"/>
</dbReference>
<dbReference type="RefSeq" id="WP_061969419.1">
    <property type="nucleotide sequence ID" value="NZ_FMAV01000001.1"/>
</dbReference>
<evidence type="ECO:0000256" key="1">
    <source>
        <dbReference type="ARBA" id="ARBA00004117"/>
    </source>
</evidence>
<comment type="subcellular location">
    <subcellularLocation>
        <location evidence="1 6">Bacterial flagellum basal body</location>
    </subcellularLocation>
</comment>
<keyword evidence="8" id="KW-0282">Flagellum</keyword>
<keyword evidence="9" id="KW-1185">Reference proteome</keyword>
<evidence type="ECO:0000313" key="8">
    <source>
        <dbReference type="EMBL" id="KSU85064.1"/>
    </source>
</evidence>
<gene>
    <name evidence="8" type="ORF">AS030_05955</name>
</gene>
<feature type="domain" description="Flagellar basal body rod protein N-terminal" evidence="7">
    <location>
        <begin position="18"/>
        <end position="37"/>
    </location>
</feature>
<dbReference type="InterPro" id="IPR006300">
    <property type="entry name" value="FlgB"/>
</dbReference>
<sequence>MFSSPVFQMLERSLDGTALKQKAISDNIANINTPNYKAKNVEFHSKLQESLLAYRTESRHLDFGSGPMSGYSVTTSNSTEINNNGNNVDLDEQMSELAKNQIMNQALVQQLNGKFNSIQMVIKGGRA</sequence>
<keyword evidence="4 6" id="KW-0975">Bacterial flagellum</keyword>
<evidence type="ECO:0000256" key="2">
    <source>
        <dbReference type="ARBA" id="ARBA00009677"/>
    </source>
</evidence>
<comment type="subunit">
    <text evidence="6">The basal body constitutes a major portion of the flagellar organelle and consists of a number of rings mounted on a central rod.</text>
</comment>
<dbReference type="EMBL" id="LNQN01000001">
    <property type="protein sequence ID" value="KSU85064.1"/>
    <property type="molecule type" value="Genomic_DNA"/>
</dbReference>
<protein>
    <recommendedName>
        <fullName evidence="3 6">Flagellar basal body rod protein FlgB</fullName>
    </recommendedName>
</protein>
<proteinExistence type="inferred from homology"/>
<dbReference type="GO" id="GO:0071973">
    <property type="term" value="P:bacterial-type flagellum-dependent cell motility"/>
    <property type="evidence" value="ECO:0007669"/>
    <property type="project" value="InterPro"/>
</dbReference>
<dbReference type="Proteomes" id="UP000054099">
    <property type="component" value="Unassembled WGS sequence"/>
</dbReference>
<reference evidence="8 9" key="1">
    <citation type="journal article" date="2014" name="Antonie Van Leeuwenhoek">
        <title>Fictibacillus enclensis sp. nov., isolated from marine sediment.</title>
        <authorList>
            <person name="Dastager S.G."/>
            <person name="Mawlankar R."/>
            <person name="Srinivasan K."/>
            <person name="Tang S.K."/>
            <person name="Lee J.C."/>
            <person name="Ramana V.V."/>
            <person name="Shouche Y.S."/>
        </authorList>
    </citation>
    <scope>NUCLEOTIDE SEQUENCE [LARGE SCALE GENOMIC DNA]</scope>
    <source>
        <strain evidence="8 9">NIO-1003</strain>
    </source>
</reference>
<comment type="caution">
    <text evidence="8">The sequence shown here is derived from an EMBL/GenBank/DDBJ whole genome shotgun (WGS) entry which is preliminary data.</text>
</comment>
<dbReference type="InterPro" id="IPR001444">
    <property type="entry name" value="Flag_bb_rod_N"/>
</dbReference>
<evidence type="ECO:0000256" key="6">
    <source>
        <dbReference type="PIRNR" id="PIRNR002889"/>
    </source>
</evidence>
<dbReference type="GO" id="GO:0030694">
    <property type="term" value="C:bacterial-type flagellum basal body, rod"/>
    <property type="evidence" value="ECO:0007669"/>
    <property type="project" value="InterPro"/>
</dbReference>
<accession>A0A0V8JDY3</accession>
<dbReference type="NCBIfam" id="TIGR01396">
    <property type="entry name" value="FlgB"/>
    <property type="match status" value="1"/>
</dbReference>
<dbReference type="AlphaFoldDB" id="A0A0V8JDY3"/>
<dbReference type="OrthoDB" id="9792068at2"/>
<organism evidence="8 9">
    <name type="scientific">Fictibacillus enclensis</name>
    <dbReference type="NCBI Taxonomy" id="1017270"/>
    <lineage>
        <taxon>Bacteria</taxon>
        <taxon>Bacillati</taxon>
        <taxon>Bacillota</taxon>
        <taxon>Bacilli</taxon>
        <taxon>Bacillales</taxon>
        <taxon>Fictibacillaceae</taxon>
        <taxon>Fictibacillus</taxon>
    </lineage>
</organism>
<comment type="similarity">
    <text evidence="2 6">Belongs to the flagella basal body rod proteins family.</text>
</comment>
<evidence type="ECO:0000259" key="7">
    <source>
        <dbReference type="Pfam" id="PF00460"/>
    </source>
</evidence>
<dbReference type="Pfam" id="PF00460">
    <property type="entry name" value="Flg_bb_rod"/>
    <property type="match status" value="1"/>
</dbReference>
<keyword evidence="8" id="KW-0966">Cell projection</keyword>
<evidence type="ECO:0000256" key="4">
    <source>
        <dbReference type="ARBA" id="ARBA00023143"/>
    </source>
</evidence>
<evidence type="ECO:0000313" key="9">
    <source>
        <dbReference type="Proteomes" id="UP000054099"/>
    </source>
</evidence>
<evidence type="ECO:0000256" key="3">
    <source>
        <dbReference type="ARBA" id="ARBA00014376"/>
    </source>
</evidence>
<keyword evidence="8" id="KW-0969">Cilium</keyword>